<dbReference type="Proteomes" id="UP000616151">
    <property type="component" value="Unassembled WGS sequence"/>
</dbReference>
<accession>A0ACC5R4B2</accession>
<comment type="caution">
    <text evidence="1">The sequence shown here is derived from an EMBL/GenBank/DDBJ whole genome shotgun (WGS) entry which is preliminary data.</text>
</comment>
<protein>
    <submittedName>
        <fullName evidence="1">Efflux RND transporter permease subunit</fullName>
    </submittedName>
</protein>
<organism evidence="1 2">
    <name type="scientific">Taklimakanibacter albus</name>
    <dbReference type="NCBI Taxonomy" id="2800327"/>
    <lineage>
        <taxon>Bacteria</taxon>
        <taxon>Pseudomonadati</taxon>
        <taxon>Pseudomonadota</taxon>
        <taxon>Alphaproteobacteria</taxon>
        <taxon>Hyphomicrobiales</taxon>
        <taxon>Aestuariivirgaceae</taxon>
        <taxon>Taklimakanibacter</taxon>
    </lineage>
</organism>
<keyword evidence="2" id="KW-1185">Reference proteome</keyword>
<evidence type="ECO:0000313" key="2">
    <source>
        <dbReference type="Proteomes" id="UP000616151"/>
    </source>
</evidence>
<reference evidence="1" key="1">
    <citation type="submission" date="2021-01" db="EMBL/GenBank/DDBJ databases">
        <authorList>
            <person name="Sun Q."/>
        </authorList>
    </citation>
    <scope>NUCLEOTIDE SEQUENCE</scope>
    <source>
        <strain evidence="1">YIM B02566</strain>
    </source>
</reference>
<proteinExistence type="predicted"/>
<name>A0ACC5R4B2_9HYPH</name>
<dbReference type="EMBL" id="JAENHL010000007">
    <property type="protein sequence ID" value="MBK1867438.1"/>
    <property type="molecule type" value="Genomic_DNA"/>
</dbReference>
<sequence>MRLSELCIRRPVMTVLLMLSLVVLGIAGFRQLPVAALPRIDFPTIQVSASLPGASPESMASSVAEPLEQQFSTIPGVTSMTSTSMQGSTTIVLQFDLNRNIDGASLDVQSALSIAERRLPPQMTTPPSFRKVNPADQPVLLLALASSTMPLTDVDEYAEDVLVPQLSQILGVAQVSVFGQQKRAVRIEADPRLAASRDLSMADIASAVAAADSYVPVGGLSGQNRNLTINAPSQLIKASDYQPLVVAWRDGKPVRLGDVAVVRDGAQNEQTASWYNDQRAVVLAIFRQPDANTIDVVDQVKAHLASYRSQMPAAIKLDVTNDRSISIRNAVSDVEFTLMLAAALVILVIFAFLKSVRATLIPVLALPVSLIASCAVMAVLGFSIDNMSLLAITLSTGFVVDDAIVMLENIVRHIEAGQKPFAAALEGAGEIGFTILSMTVSLVAVFIPVLFMGGVVGRLFNEFAVTISVAILVSGFVSLTLTPMLCARLLKAEEEGKRKSLVAIVSDTVFGWMERFYRGTLDIALRFQGVMLLVTLATLGLSVWLYIVMPKGFFPTEDTGYLNATIQALPDIGFEALAAKTQQVSAIVRQDKAVAYVLSTTGGGGNGANTARLFIALKPQDQRDAAQDVARRLRRETAVVPGIDAYYQAVQNIQIGGRSAKADIQYTLQSADLNTLIAQVPGLVERLKKRPELRDVTTDLELSNPELIVDIDRDRAAALGVNVDDIRSTLYNSFGVAQVATLYMPSNDYPVILEVAPELQNDPNVLSLISVKSANGTAIPLDQVTVTRREAGPLSINHQAQQPAVTISFNLAPNVSLGAAVEAVDQETAAAHLPSSVSANFAGTAQVFVDGLAGQGFLLLIAALVIYIILGILYESYIHPLTILSGLPSAGIGALVALWLAGMDLSVIAVIGIVMLIGIVKKNGIMMIDFALKRQQAGAPAYEAIREACLRRFRPIMMTTFAAILGALPIALGFGAGSELRRPLGVAIAGGLVLSQLLTLYITPVVFLALERLKTRLWRGGQPTASSAQPAE</sequence>
<evidence type="ECO:0000313" key="1">
    <source>
        <dbReference type="EMBL" id="MBK1867438.1"/>
    </source>
</evidence>
<gene>
    <name evidence="1" type="ORF">JHL16_13865</name>
</gene>